<dbReference type="Gene3D" id="3.40.50.12780">
    <property type="entry name" value="N-terminal domain of ligase-like"/>
    <property type="match status" value="1"/>
</dbReference>
<comment type="catalytic activity">
    <reaction evidence="9">
        <text>2-phenylacetate + ATP + CoA = phenylacetyl-CoA + AMP + diphosphate</text>
        <dbReference type="Rhea" id="RHEA:20956"/>
        <dbReference type="ChEBI" id="CHEBI:18401"/>
        <dbReference type="ChEBI" id="CHEBI:30616"/>
        <dbReference type="ChEBI" id="CHEBI:33019"/>
        <dbReference type="ChEBI" id="CHEBI:57287"/>
        <dbReference type="ChEBI" id="CHEBI:57390"/>
        <dbReference type="ChEBI" id="CHEBI:456215"/>
        <dbReference type="EC" id="6.2.1.30"/>
    </reaction>
</comment>
<proteinExistence type="inferred from homology"/>
<gene>
    <name evidence="12" type="ORF">SAMN05443575_0233</name>
</gene>
<organism evidence="12 13">
    <name type="scientific">Jatrophihabitans endophyticus</name>
    <dbReference type="NCBI Taxonomy" id="1206085"/>
    <lineage>
        <taxon>Bacteria</taxon>
        <taxon>Bacillati</taxon>
        <taxon>Actinomycetota</taxon>
        <taxon>Actinomycetes</taxon>
        <taxon>Jatrophihabitantales</taxon>
        <taxon>Jatrophihabitantaceae</taxon>
        <taxon>Jatrophihabitans</taxon>
    </lineage>
</organism>
<dbReference type="InterPro" id="IPR045851">
    <property type="entry name" value="AMP-bd_C_sf"/>
</dbReference>
<keyword evidence="3 9" id="KW-0547">Nucleotide-binding</keyword>
<dbReference type="EC" id="6.2.1.30" evidence="6 9"/>
<comment type="pathway">
    <text evidence="4 9">Aromatic compound metabolism; phenylacetate degradation.</text>
</comment>
<evidence type="ECO:0000256" key="7">
    <source>
        <dbReference type="ARBA" id="ARBA00068695"/>
    </source>
</evidence>
<dbReference type="OrthoDB" id="580775at2"/>
<evidence type="ECO:0000259" key="11">
    <source>
        <dbReference type="Pfam" id="PF14535"/>
    </source>
</evidence>
<dbReference type="NCBIfam" id="TIGR02155">
    <property type="entry name" value="PA_CoA_ligase"/>
    <property type="match status" value="1"/>
</dbReference>
<dbReference type="InterPro" id="IPR049623">
    <property type="entry name" value="PA_CoA_lig_proteobact_actino"/>
</dbReference>
<evidence type="ECO:0000256" key="9">
    <source>
        <dbReference type="PIRNR" id="PIRNR006444"/>
    </source>
</evidence>
<dbReference type="RefSeq" id="WP_073384922.1">
    <property type="nucleotide sequence ID" value="NZ_FQVU01000001.1"/>
</dbReference>
<evidence type="ECO:0000256" key="3">
    <source>
        <dbReference type="ARBA" id="ARBA00022741"/>
    </source>
</evidence>
<dbReference type="PANTHER" id="PTHR43439:SF1">
    <property type="entry name" value="PHENYLACETATE-COENZYME A LIGASE"/>
    <property type="match status" value="1"/>
</dbReference>
<dbReference type="CDD" id="cd05913">
    <property type="entry name" value="PaaK"/>
    <property type="match status" value="1"/>
</dbReference>
<evidence type="ECO:0000313" key="13">
    <source>
        <dbReference type="Proteomes" id="UP000186132"/>
    </source>
</evidence>
<dbReference type="GO" id="GO:0047475">
    <property type="term" value="F:phenylacetate-CoA ligase activity"/>
    <property type="evidence" value="ECO:0007669"/>
    <property type="project" value="UniProtKB-EC"/>
</dbReference>
<dbReference type="Proteomes" id="UP000186132">
    <property type="component" value="Unassembled WGS sequence"/>
</dbReference>
<dbReference type="PANTHER" id="PTHR43439">
    <property type="entry name" value="PHENYLACETATE-COENZYME A LIGASE"/>
    <property type="match status" value="1"/>
</dbReference>
<evidence type="ECO:0000256" key="8">
    <source>
        <dbReference type="ARBA" id="ARBA00075111"/>
    </source>
</evidence>
<dbReference type="FunFam" id="3.40.50.12780:FF:000016">
    <property type="entry name" value="Phenylacetate-coenzyme A ligase"/>
    <property type="match status" value="1"/>
</dbReference>
<evidence type="ECO:0000256" key="6">
    <source>
        <dbReference type="ARBA" id="ARBA00066629"/>
    </source>
</evidence>
<comment type="similarity">
    <text evidence="5 9">Belongs to the phenylacetyl-CoA ligase family.</text>
</comment>
<feature type="domain" description="AMP-dependent synthetase/ligase" evidence="10">
    <location>
        <begin position="88"/>
        <end position="291"/>
    </location>
</feature>
<dbReference type="Pfam" id="PF14535">
    <property type="entry name" value="AMP-binding_C_2"/>
    <property type="match status" value="1"/>
</dbReference>
<dbReference type="UniPathway" id="UPA00930"/>
<dbReference type="GO" id="GO:0000166">
    <property type="term" value="F:nucleotide binding"/>
    <property type="evidence" value="ECO:0007669"/>
    <property type="project" value="UniProtKB-KW"/>
</dbReference>
<protein>
    <recommendedName>
        <fullName evidence="7 9">Phenylacetate-coenzyme A ligase</fullName>
        <ecNumber evidence="6 9">6.2.1.30</ecNumber>
    </recommendedName>
    <alternativeName>
        <fullName evidence="8 9">Phenylacetyl-CoA ligase</fullName>
    </alternativeName>
</protein>
<dbReference type="EMBL" id="FQVU01000001">
    <property type="protein sequence ID" value="SHF53745.1"/>
    <property type="molecule type" value="Genomic_DNA"/>
</dbReference>
<comment type="subunit">
    <text evidence="1">Monomer.</text>
</comment>
<dbReference type="STRING" id="1206085.SAMN05443575_0233"/>
<evidence type="ECO:0000256" key="4">
    <source>
        <dbReference type="ARBA" id="ARBA00060591"/>
    </source>
</evidence>
<dbReference type="InterPro" id="IPR000873">
    <property type="entry name" value="AMP-dep_synth/lig_dom"/>
</dbReference>
<dbReference type="SUPFAM" id="SSF56801">
    <property type="entry name" value="Acetyl-CoA synthetase-like"/>
    <property type="match status" value="1"/>
</dbReference>
<comment type="function">
    <text evidence="9">Catalyzes the activation of phenylacetic acid (PA) to phenylacetyl-CoA (PA-CoA).</text>
</comment>
<dbReference type="InterPro" id="IPR011880">
    <property type="entry name" value="PA_CoA_ligase"/>
</dbReference>
<keyword evidence="13" id="KW-1185">Reference proteome</keyword>
<feature type="domain" description="AMP-dependent ligase C-terminal" evidence="11">
    <location>
        <begin position="337"/>
        <end position="430"/>
    </location>
</feature>
<dbReference type="Gene3D" id="3.30.300.30">
    <property type="match status" value="1"/>
</dbReference>
<evidence type="ECO:0000313" key="12">
    <source>
        <dbReference type="EMBL" id="SHF53745.1"/>
    </source>
</evidence>
<name>A0A1M5CG66_9ACTN</name>
<evidence type="ECO:0000259" key="10">
    <source>
        <dbReference type="Pfam" id="PF00501"/>
    </source>
</evidence>
<evidence type="ECO:0000256" key="5">
    <source>
        <dbReference type="ARBA" id="ARBA00061566"/>
    </source>
</evidence>
<dbReference type="InterPro" id="IPR028154">
    <property type="entry name" value="AMP-dep_Lig_C"/>
</dbReference>
<dbReference type="GO" id="GO:0010124">
    <property type="term" value="P:phenylacetate catabolic process"/>
    <property type="evidence" value="ECO:0007669"/>
    <property type="project" value="UniProtKB-UniRule"/>
</dbReference>
<dbReference type="Pfam" id="PF00501">
    <property type="entry name" value="AMP-binding"/>
    <property type="match status" value="1"/>
</dbReference>
<evidence type="ECO:0000256" key="2">
    <source>
        <dbReference type="ARBA" id="ARBA00022598"/>
    </source>
</evidence>
<reference evidence="12 13" key="1">
    <citation type="submission" date="2016-11" db="EMBL/GenBank/DDBJ databases">
        <authorList>
            <person name="Jaros S."/>
            <person name="Januszkiewicz K."/>
            <person name="Wedrychowicz H."/>
        </authorList>
    </citation>
    <scope>NUCLEOTIDE SEQUENCE [LARGE SCALE GENOMIC DNA]</scope>
    <source>
        <strain evidence="12 13">DSM 45627</strain>
    </source>
</reference>
<dbReference type="InterPro" id="IPR051414">
    <property type="entry name" value="Adenylate-forming_Reductase"/>
</dbReference>
<dbReference type="InterPro" id="IPR042099">
    <property type="entry name" value="ANL_N_sf"/>
</dbReference>
<dbReference type="AlphaFoldDB" id="A0A1M5CG66"/>
<sequence length="432" mass="47821">MTTTPDPGIDPVETASLDELRALQLDRLRWSLRHAYDNVPHYRRAFAAAGVHPDDVRELADLARFPFTTKADLRDNYPFGMFAVPRGQVARVHASSGTTGRPTVVGYTRADLDTWATVMARSIHAAGGRPGHVLHNAYGYGLFTGGLGAHYGAERLGCTVVPVSGGMTERQVTLIRDFRPDVIMVTPSYMLAIVDELERQGLDPARCSLRYGIFGAEPWTNEMRAEMEARVGIDATDIYGLSEVMGPGVAQECVETKDGLHVWEDHFYPEIVDPLTGEVLPDGAEGELVFTSLTKQAMPVVRYRTRDLTRLLPGTARTMRRMEKITGRSDDMIILRGVNLFPTQIEELVLRTPALSPHFQLRLARPNRLDELSVHVERRGDASPADAEAAAARLVAAIKNTIGVSTTVRVLEPDSVERSMGKMRRIVDERPR</sequence>
<keyword evidence="2 9" id="KW-0436">Ligase</keyword>
<accession>A0A1M5CG66</accession>
<evidence type="ECO:0000256" key="1">
    <source>
        <dbReference type="ARBA" id="ARBA00011245"/>
    </source>
</evidence>
<dbReference type="PIRSF" id="PIRSF006444">
    <property type="entry name" value="PaaK"/>
    <property type="match status" value="1"/>
</dbReference>